<name>A0A0S3PRD0_9BRAD</name>
<dbReference type="OrthoDB" id="9799947at2"/>
<accession>A0A0S3PRD0</accession>
<dbReference type="KEGG" id="vgo:GJW-30_1_00890"/>
<organism evidence="2 3">
    <name type="scientific">Variibacter gotjawalensis</name>
    <dbReference type="NCBI Taxonomy" id="1333996"/>
    <lineage>
        <taxon>Bacteria</taxon>
        <taxon>Pseudomonadati</taxon>
        <taxon>Pseudomonadota</taxon>
        <taxon>Alphaproteobacteria</taxon>
        <taxon>Hyphomicrobiales</taxon>
        <taxon>Nitrobacteraceae</taxon>
        <taxon>Variibacter</taxon>
    </lineage>
</organism>
<dbReference type="EMBL" id="AP014946">
    <property type="protein sequence ID" value="BAT58366.1"/>
    <property type="molecule type" value="Genomic_DNA"/>
</dbReference>
<keyword evidence="3" id="KW-1185">Reference proteome</keyword>
<evidence type="ECO:0000313" key="3">
    <source>
        <dbReference type="Proteomes" id="UP000236884"/>
    </source>
</evidence>
<evidence type="ECO:0000313" key="2">
    <source>
        <dbReference type="EMBL" id="BAT58366.1"/>
    </source>
</evidence>
<reference evidence="2 3" key="1">
    <citation type="submission" date="2015-08" db="EMBL/GenBank/DDBJ databases">
        <title>Investigation of the bacterial diversity of lava forest soil.</title>
        <authorList>
            <person name="Lee J.S."/>
        </authorList>
    </citation>
    <scope>NUCLEOTIDE SEQUENCE [LARGE SCALE GENOMIC DNA]</scope>
    <source>
        <strain evidence="2 3">GJW-30</strain>
    </source>
</reference>
<dbReference type="RefSeq" id="WP_096352161.1">
    <property type="nucleotide sequence ID" value="NZ_AP014946.1"/>
</dbReference>
<feature type="signal peptide" evidence="1">
    <location>
        <begin position="1"/>
        <end position="21"/>
    </location>
</feature>
<evidence type="ECO:0000256" key="1">
    <source>
        <dbReference type="SAM" id="SignalP"/>
    </source>
</evidence>
<dbReference type="AlphaFoldDB" id="A0A0S3PRD0"/>
<proteinExistence type="predicted"/>
<evidence type="ECO:0008006" key="4">
    <source>
        <dbReference type="Google" id="ProtNLM"/>
    </source>
</evidence>
<keyword evidence="1" id="KW-0732">Signal</keyword>
<protein>
    <recommendedName>
        <fullName evidence="4">DUF5666 domain-containing protein</fullName>
    </recommendedName>
</protein>
<sequence length="200" mass="21255">MLFRPLLFVLPIVMTVTPAFAQEAPVRVRGTIAKADLPLLTVTTREGATVTVKLGDNTGVSAVVPAKMSDVKANTFVGIASTPMTGGQLRAVEVLIFPEAMRGTGEGHRPWDLMPESTMTNATVSETVTRADGPMITLKYKEGEQNIFVPPDAPIVTFVPADRTELKEGAKIFIGAAQRQPDGTLTAGRIAVGRGIDPPM</sequence>
<dbReference type="Proteomes" id="UP000236884">
    <property type="component" value="Chromosome"/>
</dbReference>
<feature type="chain" id="PRO_5006615469" description="DUF5666 domain-containing protein" evidence="1">
    <location>
        <begin position="22"/>
        <end position="200"/>
    </location>
</feature>
<gene>
    <name evidence="2" type="ORF">GJW-30_1_00890</name>
</gene>